<sequence length="254" mass="26885">MDRRLVVVLALALTLAVNYLANALPLGGRSTGEISDSFPVLFTPAGYVFAVWGAIYLGLTAYAVYQALPAQRGNARVHAAAPWFVASCLFNAGWVVAWHYGGLGLSLALMLGLLLSLVGAYRTLAVGRYPAKGAERWAVDLPFSVYLGWVTVASVANASVVLYASGWDRWGLPEAAWAVVMISAAGLIGLLMLGLRRDLAFAGVLVWAFAGVAVRQWETLPVGLAAALWALALALALLRRAAGPRARALPIPEV</sequence>
<dbReference type="AlphaFoldDB" id="A0A399EAW6"/>
<dbReference type="Pfam" id="PF03073">
    <property type="entry name" value="TspO_MBR"/>
    <property type="match status" value="1"/>
</dbReference>
<comment type="subcellular location">
    <subcellularLocation>
        <location evidence="1">Membrane</location>
        <topology evidence="1">Multi-pass membrane protein</topology>
    </subcellularLocation>
</comment>
<evidence type="ECO:0000256" key="1">
    <source>
        <dbReference type="ARBA" id="ARBA00004141"/>
    </source>
</evidence>
<dbReference type="Gene3D" id="1.20.1260.100">
    <property type="entry name" value="TspO/MBR protein"/>
    <property type="match status" value="1"/>
</dbReference>
<evidence type="ECO:0000256" key="3">
    <source>
        <dbReference type="ARBA" id="ARBA00022692"/>
    </source>
</evidence>
<name>A0A399EAW6_9DEIN</name>
<reference evidence="7 8" key="1">
    <citation type="submission" date="2018-08" db="EMBL/GenBank/DDBJ databases">
        <title>Meiothermus terrae DSM 26712 genome sequencing project.</title>
        <authorList>
            <person name="Da Costa M.S."/>
            <person name="Albuquerque L."/>
            <person name="Raposo P."/>
            <person name="Froufe H.J.C."/>
            <person name="Barroso C.S."/>
            <person name="Egas C."/>
        </authorList>
    </citation>
    <scope>NUCLEOTIDE SEQUENCE [LARGE SCALE GENOMIC DNA]</scope>
    <source>
        <strain evidence="7 8">DSM 26712</strain>
    </source>
</reference>
<dbReference type="EMBL" id="QXDL01000146">
    <property type="protein sequence ID" value="RIH81854.1"/>
    <property type="molecule type" value="Genomic_DNA"/>
</dbReference>
<dbReference type="OrthoDB" id="5189031at2"/>
<evidence type="ECO:0000256" key="2">
    <source>
        <dbReference type="ARBA" id="ARBA00007524"/>
    </source>
</evidence>
<keyword evidence="8" id="KW-1185">Reference proteome</keyword>
<evidence type="ECO:0000313" key="7">
    <source>
        <dbReference type="EMBL" id="RIH81854.1"/>
    </source>
</evidence>
<dbReference type="PANTHER" id="PTHR33802">
    <property type="entry name" value="SI:CH211-161H7.5-RELATED"/>
    <property type="match status" value="1"/>
</dbReference>
<feature type="transmembrane region" description="Helical" evidence="6">
    <location>
        <begin position="47"/>
        <end position="65"/>
    </location>
</feature>
<evidence type="ECO:0000256" key="4">
    <source>
        <dbReference type="ARBA" id="ARBA00022989"/>
    </source>
</evidence>
<organism evidence="7 8">
    <name type="scientific">Calidithermus terrae</name>
    <dbReference type="NCBI Taxonomy" id="1408545"/>
    <lineage>
        <taxon>Bacteria</taxon>
        <taxon>Thermotogati</taxon>
        <taxon>Deinococcota</taxon>
        <taxon>Deinococci</taxon>
        <taxon>Thermales</taxon>
        <taxon>Thermaceae</taxon>
        <taxon>Calidithermus</taxon>
    </lineage>
</organism>
<feature type="transmembrane region" description="Helical" evidence="6">
    <location>
        <begin position="103"/>
        <end position="124"/>
    </location>
</feature>
<gene>
    <name evidence="7" type="ORF">Mterra_02927</name>
</gene>
<feature type="transmembrane region" description="Helical" evidence="6">
    <location>
        <begin position="77"/>
        <end position="97"/>
    </location>
</feature>
<dbReference type="Proteomes" id="UP000265715">
    <property type="component" value="Unassembled WGS sequence"/>
</dbReference>
<comment type="similarity">
    <text evidence="2">Belongs to the TspO/BZRP family.</text>
</comment>
<evidence type="ECO:0000256" key="6">
    <source>
        <dbReference type="SAM" id="Phobius"/>
    </source>
</evidence>
<feature type="transmembrane region" description="Helical" evidence="6">
    <location>
        <begin position="220"/>
        <end position="238"/>
    </location>
</feature>
<dbReference type="PANTHER" id="PTHR33802:SF1">
    <property type="entry name" value="XK-RELATED PROTEIN"/>
    <property type="match status" value="1"/>
</dbReference>
<feature type="transmembrane region" description="Helical" evidence="6">
    <location>
        <begin position="145"/>
        <end position="163"/>
    </location>
</feature>
<proteinExistence type="inferred from homology"/>
<feature type="transmembrane region" description="Helical" evidence="6">
    <location>
        <begin position="199"/>
        <end position="214"/>
    </location>
</feature>
<evidence type="ECO:0008006" key="9">
    <source>
        <dbReference type="Google" id="ProtNLM"/>
    </source>
</evidence>
<dbReference type="RefSeq" id="WP_119315901.1">
    <property type="nucleotide sequence ID" value="NZ_QXDL01000146.1"/>
</dbReference>
<evidence type="ECO:0000313" key="8">
    <source>
        <dbReference type="Proteomes" id="UP000265715"/>
    </source>
</evidence>
<dbReference type="InterPro" id="IPR004307">
    <property type="entry name" value="TspO_MBR"/>
</dbReference>
<protein>
    <recommendedName>
        <fullName evidence="9">Tryptophan-rich sensory protein</fullName>
    </recommendedName>
</protein>
<dbReference type="GO" id="GO:0016020">
    <property type="term" value="C:membrane"/>
    <property type="evidence" value="ECO:0007669"/>
    <property type="project" value="UniProtKB-SubCell"/>
</dbReference>
<keyword evidence="3 6" id="KW-0812">Transmembrane</keyword>
<comment type="caution">
    <text evidence="7">The sequence shown here is derived from an EMBL/GenBank/DDBJ whole genome shotgun (WGS) entry which is preliminary data.</text>
</comment>
<dbReference type="InterPro" id="IPR038330">
    <property type="entry name" value="TspO/MBR-related_sf"/>
</dbReference>
<keyword evidence="4 6" id="KW-1133">Transmembrane helix</keyword>
<keyword evidence="5 6" id="KW-0472">Membrane</keyword>
<feature type="transmembrane region" description="Helical" evidence="6">
    <location>
        <begin position="175"/>
        <end position="192"/>
    </location>
</feature>
<accession>A0A399EAW6</accession>
<evidence type="ECO:0000256" key="5">
    <source>
        <dbReference type="ARBA" id="ARBA00023136"/>
    </source>
</evidence>